<gene>
    <name evidence="2" type="ORF">DL764_005154</name>
</gene>
<feature type="chain" id="PRO_5020769134" evidence="1">
    <location>
        <begin position="22"/>
        <end position="67"/>
    </location>
</feature>
<evidence type="ECO:0000256" key="1">
    <source>
        <dbReference type="SAM" id="SignalP"/>
    </source>
</evidence>
<accession>A0A4Q4TCU0</accession>
<evidence type="ECO:0000313" key="2">
    <source>
        <dbReference type="EMBL" id="RYP03424.1"/>
    </source>
</evidence>
<name>A0A4Q4TCU0_9PEZI</name>
<evidence type="ECO:0000313" key="3">
    <source>
        <dbReference type="Proteomes" id="UP000293360"/>
    </source>
</evidence>
<protein>
    <submittedName>
        <fullName evidence="2">Uncharacterized protein</fullName>
    </submittedName>
</protein>
<dbReference type="Proteomes" id="UP000293360">
    <property type="component" value="Unassembled WGS sequence"/>
</dbReference>
<comment type="caution">
    <text evidence="2">The sequence shown here is derived from an EMBL/GenBank/DDBJ whole genome shotgun (WGS) entry which is preliminary data.</text>
</comment>
<organism evidence="2 3">
    <name type="scientific">Monosporascus ibericus</name>
    <dbReference type="NCBI Taxonomy" id="155417"/>
    <lineage>
        <taxon>Eukaryota</taxon>
        <taxon>Fungi</taxon>
        <taxon>Dikarya</taxon>
        <taxon>Ascomycota</taxon>
        <taxon>Pezizomycotina</taxon>
        <taxon>Sordariomycetes</taxon>
        <taxon>Xylariomycetidae</taxon>
        <taxon>Xylariales</taxon>
        <taxon>Xylariales incertae sedis</taxon>
        <taxon>Monosporascus</taxon>
    </lineage>
</organism>
<dbReference type="AlphaFoldDB" id="A0A4Q4TCU0"/>
<sequence length="67" mass="7095">MTRFFAATLAVAAIMLQGAAAMPFPYPNGTNPDLPTPTYPGYPGPTASGSYFTPRALREAPINLPRP</sequence>
<dbReference type="OrthoDB" id="4749459at2759"/>
<keyword evidence="1" id="KW-0732">Signal</keyword>
<dbReference type="EMBL" id="QJNU01000260">
    <property type="protein sequence ID" value="RYP03424.1"/>
    <property type="molecule type" value="Genomic_DNA"/>
</dbReference>
<feature type="signal peptide" evidence="1">
    <location>
        <begin position="1"/>
        <end position="21"/>
    </location>
</feature>
<proteinExistence type="predicted"/>
<reference evidence="2 3" key="1">
    <citation type="submission" date="2018-06" db="EMBL/GenBank/DDBJ databases">
        <title>Complete Genomes of Monosporascus.</title>
        <authorList>
            <person name="Robinson A.J."/>
            <person name="Natvig D.O."/>
        </authorList>
    </citation>
    <scope>NUCLEOTIDE SEQUENCE [LARGE SCALE GENOMIC DNA]</scope>
    <source>
        <strain evidence="2 3">CBS 110550</strain>
    </source>
</reference>
<keyword evidence="3" id="KW-1185">Reference proteome</keyword>